<accession>A0A327NIK7</accession>
<evidence type="ECO:0000313" key="3">
    <source>
        <dbReference type="Proteomes" id="UP000249016"/>
    </source>
</evidence>
<dbReference type="OrthoDB" id="5951444at2"/>
<comment type="caution">
    <text evidence="2">The sequence shown here is derived from an EMBL/GenBank/DDBJ whole genome shotgun (WGS) entry which is preliminary data.</text>
</comment>
<reference evidence="2 3" key="1">
    <citation type="submission" date="2018-06" db="EMBL/GenBank/DDBJ databases">
        <title>Spirosoma sp. HMF3257 Genome sequencing and assembly.</title>
        <authorList>
            <person name="Kang H."/>
            <person name="Cha I."/>
            <person name="Kim H."/>
            <person name="Kang J."/>
            <person name="Joh K."/>
        </authorList>
    </citation>
    <scope>NUCLEOTIDE SEQUENCE [LARGE SCALE GENOMIC DNA]</scope>
    <source>
        <strain evidence="2 3">HMF3257</strain>
    </source>
</reference>
<sequence length="139" mass="15660">MANNKTTQTESSVTDFINSIENDVKREDSARVVELIQQQTGFEPKMWGTSIIGFGSYQYRYDSGRKGDAPLIGFSPRKDALTFYLSANFTGRAELLEKLGKHKTGKGCVYIKTLQDVNLDVLKEMVDRSANHIRTIYPS</sequence>
<protein>
    <submittedName>
        <fullName evidence="2">DUF1801 domain-containing protein</fullName>
    </submittedName>
</protein>
<gene>
    <name evidence="2" type="ORF">HMF3257_11130</name>
</gene>
<evidence type="ECO:0000313" key="2">
    <source>
        <dbReference type="EMBL" id="RAI74675.1"/>
    </source>
</evidence>
<dbReference type="EMBL" id="QLII01000001">
    <property type="protein sequence ID" value="RAI74675.1"/>
    <property type="molecule type" value="Genomic_DNA"/>
</dbReference>
<dbReference type="SUPFAM" id="SSF159888">
    <property type="entry name" value="YdhG-like"/>
    <property type="match status" value="1"/>
</dbReference>
<name>A0A327NIK7_9BACT</name>
<feature type="domain" description="YdhG-like" evidence="1">
    <location>
        <begin position="25"/>
        <end position="128"/>
    </location>
</feature>
<dbReference type="Proteomes" id="UP000249016">
    <property type="component" value="Unassembled WGS sequence"/>
</dbReference>
<dbReference type="Gene3D" id="3.90.1150.200">
    <property type="match status" value="1"/>
</dbReference>
<dbReference type="RefSeq" id="WP_111342177.1">
    <property type="nucleotide sequence ID" value="NZ_QLII01000001.1"/>
</dbReference>
<dbReference type="InterPro" id="IPR014922">
    <property type="entry name" value="YdhG-like"/>
</dbReference>
<organism evidence="2 3">
    <name type="scientific">Spirosoma telluris</name>
    <dbReference type="NCBI Taxonomy" id="2183553"/>
    <lineage>
        <taxon>Bacteria</taxon>
        <taxon>Pseudomonadati</taxon>
        <taxon>Bacteroidota</taxon>
        <taxon>Cytophagia</taxon>
        <taxon>Cytophagales</taxon>
        <taxon>Cytophagaceae</taxon>
        <taxon>Spirosoma</taxon>
    </lineage>
</organism>
<dbReference type="AlphaFoldDB" id="A0A327NIK7"/>
<dbReference type="Pfam" id="PF08818">
    <property type="entry name" value="DUF1801"/>
    <property type="match status" value="1"/>
</dbReference>
<evidence type="ECO:0000259" key="1">
    <source>
        <dbReference type="Pfam" id="PF08818"/>
    </source>
</evidence>
<proteinExistence type="predicted"/>
<keyword evidence="3" id="KW-1185">Reference proteome</keyword>